<feature type="region of interest" description="Disordered" evidence="1">
    <location>
        <begin position="145"/>
        <end position="189"/>
    </location>
</feature>
<dbReference type="HOGENOM" id="CLU_1434666_0_0_1"/>
<evidence type="ECO:0000313" key="2">
    <source>
        <dbReference type="EMBL" id="EDR03080.1"/>
    </source>
</evidence>
<protein>
    <submittedName>
        <fullName evidence="2">Predicted protein</fullName>
    </submittedName>
</protein>
<reference evidence="2 3" key="1">
    <citation type="journal article" date="2008" name="Nature">
        <title>The genome of Laccaria bicolor provides insights into mycorrhizal symbiosis.</title>
        <authorList>
            <person name="Martin F."/>
            <person name="Aerts A."/>
            <person name="Ahren D."/>
            <person name="Brun A."/>
            <person name="Danchin E.G.J."/>
            <person name="Duchaussoy F."/>
            <person name="Gibon J."/>
            <person name="Kohler A."/>
            <person name="Lindquist E."/>
            <person name="Pereda V."/>
            <person name="Salamov A."/>
            <person name="Shapiro H.J."/>
            <person name="Wuyts J."/>
            <person name="Blaudez D."/>
            <person name="Buee M."/>
            <person name="Brokstein P."/>
            <person name="Canbaeck B."/>
            <person name="Cohen D."/>
            <person name="Courty P.E."/>
            <person name="Coutinho P.M."/>
            <person name="Delaruelle C."/>
            <person name="Detter J.C."/>
            <person name="Deveau A."/>
            <person name="DiFazio S."/>
            <person name="Duplessis S."/>
            <person name="Fraissinet-Tachet L."/>
            <person name="Lucic E."/>
            <person name="Frey-Klett P."/>
            <person name="Fourrey C."/>
            <person name="Feussner I."/>
            <person name="Gay G."/>
            <person name="Grimwood J."/>
            <person name="Hoegger P.J."/>
            <person name="Jain P."/>
            <person name="Kilaru S."/>
            <person name="Labbe J."/>
            <person name="Lin Y.C."/>
            <person name="Legue V."/>
            <person name="Le Tacon F."/>
            <person name="Marmeisse R."/>
            <person name="Melayah D."/>
            <person name="Montanini B."/>
            <person name="Muratet M."/>
            <person name="Nehls U."/>
            <person name="Niculita-Hirzel H."/>
            <person name="Oudot-Le Secq M.P."/>
            <person name="Peter M."/>
            <person name="Quesneville H."/>
            <person name="Rajashekar B."/>
            <person name="Reich M."/>
            <person name="Rouhier N."/>
            <person name="Schmutz J."/>
            <person name="Yin T."/>
            <person name="Chalot M."/>
            <person name="Henrissat B."/>
            <person name="Kuees U."/>
            <person name="Lucas S."/>
            <person name="Van de Peer Y."/>
            <person name="Podila G.K."/>
            <person name="Polle A."/>
            <person name="Pukkila P.J."/>
            <person name="Richardson P.M."/>
            <person name="Rouze P."/>
            <person name="Sanders I.R."/>
            <person name="Stajich J.E."/>
            <person name="Tunlid A."/>
            <person name="Tuskan G."/>
            <person name="Grigoriev I.V."/>
        </authorList>
    </citation>
    <scope>NUCLEOTIDE SEQUENCE [LARGE SCALE GENOMIC DNA]</scope>
    <source>
        <strain evidence="3">S238N-H82 / ATCC MYA-4686</strain>
    </source>
</reference>
<name>B0DQS1_LACBS</name>
<keyword evidence="3" id="KW-1185">Reference proteome</keyword>
<feature type="compositionally biased region" description="Basic and acidic residues" evidence="1">
    <location>
        <begin position="147"/>
        <end position="169"/>
    </location>
</feature>
<accession>B0DQS1</accession>
<gene>
    <name evidence="2" type="ORF">LACBIDRAFT_295337</name>
</gene>
<dbReference type="RefSeq" id="XP_001886221.1">
    <property type="nucleotide sequence ID" value="XM_001886186.1"/>
</dbReference>
<dbReference type="GeneID" id="6081852"/>
<evidence type="ECO:0000313" key="3">
    <source>
        <dbReference type="Proteomes" id="UP000001194"/>
    </source>
</evidence>
<dbReference type="EMBL" id="DS547126">
    <property type="protein sequence ID" value="EDR03080.1"/>
    <property type="molecule type" value="Genomic_DNA"/>
</dbReference>
<dbReference type="KEGG" id="lbc:LACBIDRAFT_295337"/>
<dbReference type="OrthoDB" id="2899474at2759"/>
<evidence type="ECO:0000256" key="1">
    <source>
        <dbReference type="SAM" id="MobiDB-lite"/>
    </source>
</evidence>
<organism evidence="3">
    <name type="scientific">Laccaria bicolor (strain S238N-H82 / ATCC MYA-4686)</name>
    <name type="common">Bicoloured deceiver</name>
    <name type="synonym">Laccaria laccata var. bicolor</name>
    <dbReference type="NCBI Taxonomy" id="486041"/>
    <lineage>
        <taxon>Eukaryota</taxon>
        <taxon>Fungi</taxon>
        <taxon>Dikarya</taxon>
        <taxon>Basidiomycota</taxon>
        <taxon>Agaricomycotina</taxon>
        <taxon>Agaricomycetes</taxon>
        <taxon>Agaricomycetidae</taxon>
        <taxon>Agaricales</taxon>
        <taxon>Agaricineae</taxon>
        <taxon>Hydnangiaceae</taxon>
        <taxon>Laccaria</taxon>
    </lineage>
</organism>
<feature type="compositionally biased region" description="Basic and acidic residues" evidence="1">
    <location>
        <begin position="179"/>
        <end position="189"/>
    </location>
</feature>
<dbReference type="Proteomes" id="UP000001194">
    <property type="component" value="Unassembled WGS sequence"/>
</dbReference>
<dbReference type="AlphaFoldDB" id="B0DQS1"/>
<proteinExistence type="predicted"/>
<sequence>MPQPITRETFIDLARAEATALTQESMYDEDVEQVPIPESFRKFGVPRGYSVDFALDPALLVAFLAKRGIVNEDQIPHDLLRDLKDTNNATENLKIVPTCVYDDKRARVDAALERAPDNSFGSPRIDKGVGEFGYISKFTAKPALSREVARRDEKEGADTGEKEEGDTQRKAMMLRRRHYYENHSFKNSS</sequence>
<dbReference type="InParanoid" id="B0DQS1"/>